<dbReference type="EMBL" id="CAJOBC010093998">
    <property type="protein sequence ID" value="CAF4421384.1"/>
    <property type="molecule type" value="Genomic_DNA"/>
</dbReference>
<feature type="region of interest" description="Disordered" evidence="1">
    <location>
        <begin position="117"/>
        <end position="136"/>
    </location>
</feature>
<evidence type="ECO:0000313" key="2">
    <source>
        <dbReference type="EMBL" id="CAF1560054.1"/>
    </source>
</evidence>
<organism evidence="2 4">
    <name type="scientific">Didymodactylos carnosus</name>
    <dbReference type="NCBI Taxonomy" id="1234261"/>
    <lineage>
        <taxon>Eukaryota</taxon>
        <taxon>Metazoa</taxon>
        <taxon>Spiralia</taxon>
        <taxon>Gnathifera</taxon>
        <taxon>Rotifera</taxon>
        <taxon>Eurotatoria</taxon>
        <taxon>Bdelloidea</taxon>
        <taxon>Philodinida</taxon>
        <taxon>Philodinidae</taxon>
        <taxon>Didymodactylos</taxon>
    </lineage>
</organism>
<dbReference type="Proteomes" id="UP000663829">
    <property type="component" value="Unassembled WGS sequence"/>
</dbReference>
<proteinExistence type="predicted"/>
<feature type="non-terminal residue" evidence="2">
    <location>
        <position position="1"/>
    </location>
</feature>
<dbReference type="EMBL" id="CAJNOQ010028262">
    <property type="protein sequence ID" value="CAF1560054.1"/>
    <property type="molecule type" value="Genomic_DNA"/>
</dbReference>
<evidence type="ECO:0000313" key="3">
    <source>
        <dbReference type="EMBL" id="CAF4421384.1"/>
    </source>
</evidence>
<dbReference type="PANTHER" id="PTHR46954:SF1">
    <property type="entry name" value="C2H2-TYPE DOMAIN-CONTAINING PROTEIN"/>
    <property type="match status" value="1"/>
</dbReference>
<sequence length="326" mass="36862">IMNSKSDSKRKSTSLYDRFINAFVDQHKGTRKDAYADGNTRWKSLKLEGHDEIEEEISRMIIEGRKGNPKTQTLFTSWASANKSYSYQLLSTSNLSSELSDKSTPLLSLSVVSEKPLVSSPESNDKSKQEQPNLTSKVEVFDKTPCPQQEIVKKQLSDIETSLAGYISLKNKNLLTSENLISMRSLNKQREKLRKTLKRLEQVRVANAKSRRNKQLKLKSLNEKYPQIFKEFDILPQESSGRPHIEAQTGQNALLDVIAEIAGGGGAADRQRSTNLIAACMSLDDLHKELIKRGFKLSRSSTYLRLIHIELTQVKVNGMLKQHQLN</sequence>
<protein>
    <submittedName>
        <fullName evidence="2">Uncharacterized protein</fullName>
    </submittedName>
</protein>
<gene>
    <name evidence="2" type="ORF">GPM918_LOCUS39708</name>
    <name evidence="3" type="ORF">SRO942_LOCUS40598</name>
</gene>
<evidence type="ECO:0000256" key="1">
    <source>
        <dbReference type="SAM" id="MobiDB-lite"/>
    </source>
</evidence>
<accession>A0A815XPP1</accession>
<dbReference type="AlphaFoldDB" id="A0A815XPP1"/>
<reference evidence="2" key="1">
    <citation type="submission" date="2021-02" db="EMBL/GenBank/DDBJ databases">
        <authorList>
            <person name="Nowell W R."/>
        </authorList>
    </citation>
    <scope>NUCLEOTIDE SEQUENCE</scope>
</reference>
<comment type="caution">
    <text evidence="2">The sequence shown here is derived from an EMBL/GenBank/DDBJ whole genome shotgun (WGS) entry which is preliminary data.</text>
</comment>
<name>A0A815XPP1_9BILA</name>
<dbReference type="Proteomes" id="UP000681722">
    <property type="component" value="Unassembled WGS sequence"/>
</dbReference>
<dbReference type="PANTHER" id="PTHR46954">
    <property type="entry name" value="C2H2-TYPE DOMAIN-CONTAINING PROTEIN"/>
    <property type="match status" value="1"/>
</dbReference>
<keyword evidence="4" id="KW-1185">Reference proteome</keyword>
<evidence type="ECO:0000313" key="4">
    <source>
        <dbReference type="Proteomes" id="UP000663829"/>
    </source>
</evidence>